<sequence length="137" mass="15344">MVWVHERYLSSFVFYFPFFLYTCGPSASSKYLIFGISARRSIGAGGAGMPTGLHTALTSAAGLEYGSVHNECYEFFDLARRTLLIGEVRGILALECFSPRSLHVYNTFVFIFFEGCFNRTASETYPAHLPTCEVFCD</sequence>
<organism evidence="2 3">
    <name type="scientific">Plenodomus tracheiphilus IPT5</name>
    <dbReference type="NCBI Taxonomy" id="1408161"/>
    <lineage>
        <taxon>Eukaryota</taxon>
        <taxon>Fungi</taxon>
        <taxon>Dikarya</taxon>
        <taxon>Ascomycota</taxon>
        <taxon>Pezizomycotina</taxon>
        <taxon>Dothideomycetes</taxon>
        <taxon>Pleosporomycetidae</taxon>
        <taxon>Pleosporales</taxon>
        <taxon>Pleosporineae</taxon>
        <taxon>Leptosphaeriaceae</taxon>
        <taxon>Plenodomus</taxon>
    </lineage>
</organism>
<keyword evidence="3" id="KW-1185">Reference proteome</keyword>
<dbReference type="Proteomes" id="UP000799423">
    <property type="component" value="Unassembled WGS sequence"/>
</dbReference>
<evidence type="ECO:0000256" key="1">
    <source>
        <dbReference type="SAM" id="Phobius"/>
    </source>
</evidence>
<keyword evidence="1" id="KW-0812">Transmembrane</keyword>
<dbReference type="EMBL" id="MU006291">
    <property type="protein sequence ID" value="KAF2855242.1"/>
    <property type="molecule type" value="Genomic_DNA"/>
</dbReference>
<keyword evidence="1" id="KW-0472">Membrane</keyword>
<gene>
    <name evidence="2" type="ORF">T440DRAFT_206770</name>
</gene>
<evidence type="ECO:0000313" key="3">
    <source>
        <dbReference type="Proteomes" id="UP000799423"/>
    </source>
</evidence>
<dbReference type="AlphaFoldDB" id="A0A6A7BJ25"/>
<keyword evidence="1" id="KW-1133">Transmembrane helix</keyword>
<protein>
    <submittedName>
        <fullName evidence="2">Uncharacterized protein</fullName>
    </submittedName>
</protein>
<reference evidence="2" key="1">
    <citation type="submission" date="2020-01" db="EMBL/GenBank/DDBJ databases">
        <authorList>
            <consortium name="DOE Joint Genome Institute"/>
            <person name="Haridas S."/>
            <person name="Albert R."/>
            <person name="Binder M."/>
            <person name="Bloem J."/>
            <person name="Labutti K."/>
            <person name="Salamov A."/>
            <person name="Andreopoulos B."/>
            <person name="Baker S.E."/>
            <person name="Barry K."/>
            <person name="Bills G."/>
            <person name="Bluhm B.H."/>
            <person name="Cannon C."/>
            <person name="Castanera R."/>
            <person name="Culley D.E."/>
            <person name="Daum C."/>
            <person name="Ezra D."/>
            <person name="Gonzalez J.B."/>
            <person name="Henrissat B."/>
            <person name="Kuo A."/>
            <person name="Liang C."/>
            <person name="Lipzen A."/>
            <person name="Lutzoni F."/>
            <person name="Magnuson J."/>
            <person name="Mondo S."/>
            <person name="Nolan M."/>
            <person name="Ohm R."/>
            <person name="Pangilinan J."/>
            <person name="Park H.-J."/>
            <person name="Ramirez L."/>
            <person name="Alfaro M."/>
            <person name="Sun H."/>
            <person name="Tritt A."/>
            <person name="Yoshinaga Y."/>
            <person name="Zwiers L.-H."/>
            <person name="Turgeon B.G."/>
            <person name="Goodwin S.B."/>
            <person name="Spatafora J.W."/>
            <person name="Crous P.W."/>
            <person name="Grigoriev I.V."/>
        </authorList>
    </citation>
    <scope>NUCLEOTIDE SEQUENCE</scope>
    <source>
        <strain evidence="2">IPT5</strain>
    </source>
</reference>
<accession>A0A6A7BJ25</accession>
<proteinExistence type="predicted"/>
<feature type="transmembrane region" description="Helical" evidence="1">
    <location>
        <begin position="12"/>
        <end position="33"/>
    </location>
</feature>
<name>A0A6A7BJ25_9PLEO</name>
<evidence type="ECO:0000313" key="2">
    <source>
        <dbReference type="EMBL" id="KAF2855242.1"/>
    </source>
</evidence>